<evidence type="ECO:0000256" key="1">
    <source>
        <dbReference type="SAM" id="Phobius"/>
    </source>
</evidence>
<dbReference type="EMBL" id="AP019301">
    <property type="protein sequence ID" value="BBH03587.1"/>
    <property type="molecule type" value="Genomic_DNA"/>
</dbReference>
<keyword evidence="1" id="KW-0812">Transmembrane</keyword>
<accession>A0A4Y1RI89</accession>
<keyword evidence="2" id="KW-0675">Receptor</keyword>
<dbReference type="PANTHER" id="PTHR33919">
    <property type="entry name" value="OS09G0127700 PROTEIN"/>
    <property type="match status" value="1"/>
</dbReference>
<name>A0A4Y1RI89_PRUDU</name>
<sequence>MLTSSCSYFQVKNRFHFHQKHWEQMANGLRQYATSTSPKTKAYTPSAGVTAQNQQSYKRFLRGDLVPVYVALGMITVSLGLGLHTAMHQLKHNPHVYVKKRRRETLPEVVEPEHVVEEAEKFMTNSFFRKVAHVEEYDGHNHAVKDPTRRDAFAYKASNPRERVVTLKDVGAEPVQPKASY</sequence>
<feature type="transmembrane region" description="Helical" evidence="1">
    <location>
        <begin position="66"/>
        <end position="83"/>
    </location>
</feature>
<reference evidence="2" key="1">
    <citation type="journal article" date="2019" name="Science">
        <title>Mutation of a bHLH transcription factor allowed almond domestication.</title>
        <authorList>
            <person name="Sanchez-Perez R."/>
            <person name="Pavan S."/>
            <person name="Mazzeo R."/>
            <person name="Moldovan C."/>
            <person name="Aiese Cigliano R."/>
            <person name="Del Cueto J."/>
            <person name="Ricciardi F."/>
            <person name="Lotti C."/>
            <person name="Ricciardi L."/>
            <person name="Dicenta F."/>
            <person name="Lopez-Marques R.L."/>
            <person name="Lindberg Moller B."/>
        </authorList>
    </citation>
    <scope>NUCLEOTIDE SEQUENCE</scope>
</reference>
<proteinExistence type="predicted"/>
<organism evidence="2">
    <name type="scientific">Prunus dulcis</name>
    <name type="common">Almond</name>
    <name type="synonym">Amygdalus dulcis</name>
    <dbReference type="NCBI Taxonomy" id="3755"/>
    <lineage>
        <taxon>Eukaryota</taxon>
        <taxon>Viridiplantae</taxon>
        <taxon>Streptophyta</taxon>
        <taxon>Embryophyta</taxon>
        <taxon>Tracheophyta</taxon>
        <taxon>Spermatophyta</taxon>
        <taxon>Magnoliopsida</taxon>
        <taxon>eudicotyledons</taxon>
        <taxon>Gunneridae</taxon>
        <taxon>Pentapetalae</taxon>
        <taxon>rosids</taxon>
        <taxon>fabids</taxon>
        <taxon>Rosales</taxon>
        <taxon>Rosaceae</taxon>
        <taxon>Amygdaloideae</taxon>
        <taxon>Amygdaleae</taxon>
        <taxon>Prunus</taxon>
    </lineage>
</organism>
<evidence type="ECO:0000313" key="2">
    <source>
        <dbReference type="EMBL" id="BBH03587.1"/>
    </source>
</evidence>
<gene>
    <name evidence="2" type="ORF">Prudu_014504</name>
</gene>
<keyword evidence="1" id="KW-0472">Membrane</keyword>
<dbReference type="PANTHER" id="PTHR33919:SF11">
    <property type="entry name" value="EXPRESSED PROTEIN"/>
    <property type="match status" value="1"/>
</dbReference>
<keyword evidence="1" id="KW-1133">Transmembrane helix</keyword>
<dbReference type="AlphaFoldDB" id="A0A4Y1RI89"/>
<protein>
    <submittedName>
        <fullName evidence="2">B-cell receptor-associated 31-like protein</fullName>
    </submittedName>
</protein>